<feature type="region of interest" description="Disordered" evidence="1">
    <location>
        <begin position="1"/>
        <end position="26"/>
    </location>
</feature>
<keyword evidence="4" id="KW-1185">Reference proteome</keyword>
<dbReference type="InParanoid" id="A0A068VEH4"/>
<accession>A0A068VEH4</accession>
<dbReference type="STRING" id="49390.A0A068VEH4"/>
<reference evidence="4" key="1">
    <citation type="journal article" date="2014" name="Science">
        <title>The coffee genome provides insight into the convergent evolution of caffeine biosynthesis.</title>
        <authorList>
            <person name="Denoeud F."/>
            <person name="Carretero-Paulet L."/>
            <person name="Dereeper A."/>
            <person name="Droc G."/>
            <person name="Guyot R."/>
            <person name="Pietrella M."/>
            <person name="Zheng C."/>
            <person name="Alberti A."/>
            <person name="Anthony F."/>
            <person name="Aprea G."/>
            <person name="Aury J.M."/>
            <person name="Bento P."/>
            <person name="Bernard M."/>
            <person name="Bocs S."/>
            <person name="Campa C."/>
            <person name="Cenci A."/>
            <person name="Combes M.C."/>
            <person name="Crouzillat D."/>
            <person name="Da Silva C."/>
            <person name="Daddiego L."/>
            <person name="De Bellis F."/>
            <person name="Dussert S."/>
            <person name="Garsmeur O."/>
            <person name="Gayraud T."/>
            <person name="Guignon V."/>
            <person name="Jahn K."/>
            <person name="Jamilloux V."/>
            <person name="Joet T."/>
            <person name="Labadie K."/>
            <person name="Lan T."/>
            <person name="Leclercq J."/>
            <person name="Lepelley M."/>
            <person name="Leroy T."/>
            <person name="Li L.T."/>
            <person name="Librado P."/>
            <person name="Lopez L."/>
            <person name="Munoz A."/>
            <person name="Noel B."/>
            <person name="Pallavicini A."/>
            <person name="Perrotta G."/>
            <person name="Poncet V."/>
            <person name="Pot D."/>
            <person name="Priyono X."/>
            <person name="Rigoreau M."/>
            <person name="Rouard M."/>
            <person name="Rozas J."/>
            <person name="Tranchant-Dubreuil C."/>
            <person name="VanBuren R."/>
            <person name="Zhang Q."/>
            <person name="Andrade A.C."/>
            <person name="Argout X."/>
            <person name="Bertrand B."/>
            <person name="de Kochko A."/>
            <person name="Graziosi G."/>
            <person name="Henry R.J."/>
            <person name="Jayarama X."/>
            <person name="Ming R."/>
            <person name="Nagai C."/>
            <person name="Rounsley S."/>
            <person name="Sankoff D."/>
            <person name="Giuliano G."/>
            <person name="Albert V.A."/>
            <person name="Wincker P."/>
            <person name="Lashermes P."/>
        </authorList>
    </citation>
    <scope>NUCLEOTIDE SEQUENCE [LARGE SCALE GENOMIC DNA]</scope>
    <source>
        <strain evidence="4">cv. DH200-94</strain>
    </source>
</reference>
<protein>
    <recommendedName>
        <fullName evidence="2">Topo IIA-type catalytic domain-containing protein</fullName>
    </recommendedName>
</protein>
<dbReference type="GO" id="GO:0003918">
    <property type="term" value="F:DNA topoisomerase type II (double strand cut, ATP-hydrolyzing) activity"/>
    <property type="evidence" value="ECO:0007669"/>
    <property type="project" value="InterPro"/>
</dbReference>
<dbReference type="PANTHER" id="PTHR43493:SF5">
    <property type="entry name" value="DNA GYRASE SUBUNIT A, CHLOROPLASTIC_MITOCHONDRIAL"/>
    <property type="match status" value="1"/>
</dbReference>
<evidence type="ECO:0000256" key="1">
    <source>
        <dbReference type="SAM" id="MobiDB-lite"/>
    </source>
</evidence>
<evidence type="ECO:0000313" key="3">
    <source>
        <dbReference type="EMBL" id="CDP19180.1"/>
    </source>
</evidence>
<evidence type="ECO:0000313" key="4">
    <source>
        <dbReference type="Proteomes" id="UP000295252"/>
    </source>
</evidence>
<dbReference type="GO" id="GO:0006265">
    <property type="term" value="P:DNA topological change"/>
    <property type="evidence" value="ECO:0007669"/>
    <property type="project" value="InterPro"/>
</dbReference>
<dbReference type="InterPro" id="IPR013757">
    <property type="entry name" value="Topo_IIA_A_a_sf"/>
</dbReference>
<dbReference type="Gramene" id="CDP19180">
    <property type="protein sequence ID" value="CDP19180"/>
    <property type="gene ID" value="GSCOC_T00004645001"/>
</dbReference>
<dbReference type="PhylomeDB" id="A0A068VEH4"/>
<dbReference type="Gene3D" id="1.10.268.10">
    <property type="entry name" value="Topoisomerase, domain 3"/>
    <property type="match status" value="1"/>
</dbReference>
<name>A0A068VEH4_COFCA</name>
<dbReference type="PANTHER" id="PTHR43493">
    <property type="entry name" value="DNA GYRASE/TOPOISOMERASE SUBUNIT A"/>
    <property type="match status" value="1"/>
</dbReference>
<dbReference type="InterPro" id="IPR002205">
    <property type="entry name" value="Topo_IIA_dom_A"/>
</dbReference>
<dbReference type="GO" id="GO:0009330">
    <property type="term" value="C:DNA topoisomerase type II (double strand cut, ATP-hydrolyzing) complex"/>
    <property type="evidence" value="ECO:0007669"/>
    <property type="project" value="TreeGrafter"/>
</dbReference>
<dbReference type="Proteomes" id="UP000295252">
    <property type="component" value="Chromosome II"/>
</dbReference>
<dbReference type="GO" id="GO:0005737">
    <property type="term" value="C:cytoplasm"/>
    <property type="evidence" value="ECO:0007669"/>
    <property type="project" value="TreeGrafter"/>
</dbReference>
<dbReference type="GO" id="GO:0003677">
    <property type="term" value="F:DNA binding"/>
    <property type="evidence" value="ECO:0007669"/>
    <property type="project" value="InterPro"/>
</dbReference>
<dbReference type="InterPro" id="IPR050220">
    <property type="entry name" value="Type_II_DNA_Topoisomerases"/>
</dbReference>
<dbReference type="GO" id="GO:0005524">
    <property type="term" value="F:ATP binding"/>
    <property type="evidence" value="ECO:0007669"/>
    <property type="project" value="InterPro"/>
</dbReference>
<sequence>YKISRQKTKAVGRSQRQHRTSDRKSLSAIECKHRKYRTILNGQPKVMGLKELLLAFLDFRCSVIERRARFKLSHTQDRHHTVEGIVVGFVNLDRVIDIIRQASSDSGATAQLMKGNLR</sequence>
<evidence type="ECO:0000259" key="2">
    <source>
        <dbReference type="Pfam" id="PF00521"/>
    </source>
</evidence>
<dbReference type="EMBL" id="HG739454">
    <property type="protein sequence ID" value="CDP19180.1"/>
    <property type="molecule type" value="Genomic_DNA"/>
</dbReference>
<organism evidence="3 4">
    <name type="scientific">Coffea canephora</name>
    <name type="common">Robusta coffee</name>
    <dbReference type="NCBI Taxonomy" id="49390"/>
    <lineage>
        <taxon>Eukaryota</taxon>
        <taxon>Viridiplantae</taxon>
        <taxon>Streptophyta</taxon>
        <taxon>Embryophyta</taxon>
        <taxon>Tracheophyta</taxon>
        <taxon>Spermatophyta</taxon>
        <taxon>Magnoliopsida</taxon>
        <taxon>eudicotyledons</taxon>
        <taxon>Gunneridae</taxon>
        <taxon>Pentapetalae</taxon>
        <taxon>asterids</taxon>
        <taxon>lamiids</taxon>
        <taxon>Gentianales</taxon>
        <taxon>Rubiaceae</taxon>
        <taxon>Ixoroideae</taxon>
        <taxon>Gardenieae complex</taxon>
        <taxon>Bertiereae - Coffeeae clade</taxon>
        <taxon>Coffeeae</taxon>
        <taxon>Coffea</taxon>
    </lineage>
</organism>
<feature type="non-terminal residue" evidence="3">
    <location>
        <position position="1"/>
    </location>
</feature>
<dbReference type="Pfam" id="PF00521">
    <property type="entry name" value="DNA_topoisoIV"/>
    <property type="match status" value="1"/>
</dbReference>
<proteinExistence type="predicted"/>
<feature type="domain" description="Topo IIA-type catalytic" evidence="2">
    <location>
        <begin position="38"/>
        <end position="114"/>
    </location>
</feature>
<feature type="compositionally biased region" description="Basic residues" evidence="1">
    <location>
        <begin position="1"/>
        <end position="18"/>
    </location>
</feature>
<dbReference type="AlphaFoldDB" id="A0A068VEH4"/>
<gene>
    <name evidence="3" type="ORF">GSCOC_T00004645001</name>
</gene>
<dbReference type="InterPro" id="IPR013760">
    <property type="entry name" value="Topo_IIA-like_dom_sf"/>
</dbReference>
<dbReference type="SUPFAM" id="SSF56719">
    <property type="entry name" value="Type II DNA topoisomerase"/>
    <property type="match status" value="1"/>
</dbReference>